<evidence type="ECO:0000256" key="1">
    <source>
        <dbReference type="SAM" id="MobiDB-lite"/>
    </source>
</evidence>
<reference evidence="2" key="1">
    <citation type="journal article" date="2013" name="Nat. Commun.">
        <title>Whole-genome sequencing of Oryza brachyantha reveals mechanisms underlying Oryza genome evolution.</title>
        <authorList>
            <person name="Chen J."/>
            <person name="Huang Q."/>
            <person name="Gao D."/>
            <person name="Wang J."/>
            <person name="Lang Y."/>
            <person name="Liu T."/>
            <person name="Li B."/>
            <person name="Bai Z."/>
            <person name="Luis Goicoechea J."/>
            <person name="Liang C."/>
            <person name="Chen C."/>
            <person name="Zhang W."/>
            <person name="Sun S."/>
            <person name="Liao Y."/>
            <person name="Zhang X."/>
            <person name="Yang L."/>
            <person name="Song C."/>
            <person name="Wang M."/>
            <person name="Shi J."/>
            <person name="Liu G."/>
            <person name="Liu J."/>
            <person name="Zhou H."/>
            <person name="Zhou W."/>
            <person name="Yu Q."/>
            <person name="An N."/>
            <person name="Chen Y."/>
            <person name="Cai Q."/>
            <person name="Wang B."/>
            <person name="Liu B."/>
            <person name="Min J."/>
            <person name="Huang Y."/>
            <person name="Wu H."/>
            <person name="Li Z."/>
            <person name="Zhang Y."/>
            <person name="Yin Y."/>
            <person name="Song W."/>
            <person name="Jiang J."/>
            <person name="Jackson S.A."/>
            <person name="Wing R.A."/>
            <person name="Wang J."/>
            <person name="Chen M."/>
        </authorList>
    </citation>
    <scope>NUCLEOTIDE SEQUENCE [LARGE SCALE GENOMIC DNA]</scope>
    <source>
        <strain evidence="2">cv. IRGC 101232</strain>
    </source>
</reference>
<proteinExistence type="predicted"/>
<name>J3KYL6_ORYBR</name>
<protein>
    <submittedName>
        <fullName evidence="2">Uncharacterized protein</fullName>
    </submittedName>
</protein>
<dbReference type="HOGENOM" id="CLU_2609836_0_0_1"/>
<dbReference type="EnsemblPlants" id="OB01G20720.1">
    <property type="protein sequence ID" value="OB01G20720.1"/>
    <property type="gene ID" value="OB01G20720"/>
</dbReference>
<reference evidence="2" key="2">
    <citation type="submission" date="2013-04" db="UniProtKB">
        <authorList>
            <consortium name="EnsemblPlants"/>
        </authorList>
    </citation>
    <scope>IDENTIFICATION</scope>
</reference>
<keyword evidence="3" id="KW-1185">Reference proteome</keyword>
<evidence type="ECO:0000313" key="3">
    <source>
        <dbReference type="Proteomes" id="UP000006038"/>
    </source>
</evidence>
<dbReference type="Proteomes" id="UP000006038">
    <property type="component" value="Chromosome 1"/>
</dbReference>
<evidence type="ECO:0000313" key="2">
    <source>
        <dbReference type="EnsemblPlants" id="OB01G20720.1"/>
    </source>
</evidence>
<dbReference type="Gramene" id="OB01G20720.1">
    <property type="protein sequence ID" value="OB01G20720.1"/>
    <property type="gene ID" value="OB01G20720"/>
</dbReference>
<accession>J3KYL6</accession>
<sequence length="79" mass="9236">MCHPWPPHEAAAMSCRGVPAERKRRANSRQNSSQNSTRTPLWSHYGLYLRATVFGSRNKSFDSSFYLNFFINIFMIKHE</sequence>
<feature type="compositionally biased region" description="Low complexity" evidence="1">
    <location>
        <begin position="28"/>
        <end position="39"/>
    </location>
</feature>
<organism evidence="2">
    <name type="scientific">Oryza brachyantha</name>
    <name type="common">malo sina</name>
    <dbReference type="NCBI Taxonomy" id="4533"/>
    <lineage>
        <taxon>Eukaryota</taxon>
        <taxon>Viridiplantae</taxon>
        <taxon>Streptophyta</taxon>
        <taxon>Embryophyta</taxon>
        <taxon>Tracheophyta</taxon>
        <taxon>Spermatophyta</taxon>
        <taxon>Magnoliopsida</taxon>
        <taxon>Liliopsida</taxon>
        <taxon>Poales</taxon>
        <taxon>Poaceae</taxon>
        <taxon>BOP clade</taxon>
        <taxon>Oryzoideae</taxon>
        <taxon>Oryzeae</taxon>
        <taxon>Oryzinae</taxon>
        <taxon>Oryza</taxon>
    </lineage>
</organism>
<feature type="region of interest" description="Disordered" evidence="1">
    <location>
        <begin position="1"/>
        <end position="39"/>
    </location>
</feature>
<dbReference type="AlphaFoldDB" id="J3KYL6"/>